<dbReference type="InterPro" id="IPR006094">
    <property type="entry name" value="Oxid_FAD_bind_N"/>
</dbReference>
<dbReference type="GO" id="GO:0016899">
    <property type="term" value="F:oxidoreductase activity, acting on the CH-OH group of donors, oxygen as acceptor"/>
    <property type="evidence" value="ECO:0007669"/>
    <property type="project" value="InterPro"/>
</dbReference>
<dbReference type="Proteomes" id="UP000583127">
    <property type="component" value="Unassembled WGS sequence"/>
</dbReference>
<dbReference type="GO" id="GO:0071949">
    <property type="term" value="F:FAD binding"/>
    <property type="evidence" value="ECO:0007669"/>
    <property type="project" value="InterPro"/>
</dbReference>
<dbReference type="Gene3D" id="3.30.465.10">
    <property type="match status" value="1"/>
</dbReference>
<keyword evidence="4" id="KW-1185">Reference proteome</keyword>
<dbReference type="AlphaFoldDB" id="A0A7X9X3L4"/>
<dbReference type="InterPro" id="IPR016169">
    <property type="entry name" value="FAD-bd_PCMH_sub2"/>
</dbReference>
<dbReference type="InterPro" id="IPR016166">
    <property type="entry name" value="FAD-bd_PCMH"/>
</dbReference>
<gene>
    <name evidence="3" type="ORF">HHL14_08325</name>
</gene>
<reference evidence="3 4" key="1">
    <citation type="submission" date="2020-04" db="EMBL/GenBank/DDBJ databases">
        <title>Paraburkholderia sp. G-4-1-8 isolated from soil.</title>
        <authorList>
            <person name="Dahal R.H."/>
        </authorList>
    </citation>
    <scope>NUCLEOTIDE SEQUENCE [LARGE SCALE GENOMIC DNA]</scope>
    <source>
        <strain evidence="3 4">G-4-1-8</strain>
    </source>
</reference>
<sequence length="439" mass="49199">MTKALSSWGRYPNFPQAGHPVQWRDALQSVWRDVARANGTTLAYGNGRSYGDSCLAASDQVVHTRPLDRLIAADWQTGVLRAEAGTTLDEILQVAVPRGWMLPVTPGTKYVTLGGAVANDVHGKNHHVRGTFGRHVRRFSLLRSERAPLECSPEINTEFFAATIGGLGLTGVIEWVEIQLMPIRSSRISVTSIRFANLDEFFALSEELDSRHEYSVAWIDCLSRGAALGRGIFMVGDHAQTGGLDVPVKKKKTVPLTPPISLINPLTLRAFNTLYYQRQQRKTVYSEVDYDSYFYPLDSLLEWHRIYGRRGFQQYQCVLPQDRSRDAMHAILETIGKSGTGSFLAVLKRCGDQISPGLLSFPMEGASLALDFPQHDEGNRVLFEQLDAIVREAGGRIYPAKDAHMSAQDFQAAYPQWRRLEALRDPALMSRFWQRTTQT</sequence>
<accession>A0A7X9X3L4</accession>
<evidence type="ECO:0000313" key="4">
    <source>
        <dbReference type="Proteomes" id="UP000583127"/>
    </source>
</evidence>
<dbReference type="PROSITE" id="PS51387">
    <property type="entry name" value="FAD_PCMH"/>
    <property type="match status" value="1"/>
</dbReference>
<evidence type="ECO:0000259" key="2">
    <source>
        <dbReference type="PROSITE" id="PS51387"/>
    </source>
</evidence>
<dbReference type="PANTHER" id="PTHR43762:SF1">
    <property type="entry name" value="D-ARABINONO-1,4-LACTONE OXIDASE"/>
    <property type="match status" value="1"/>
</dbReference>
<keyword evidence="1" id="KW-0285">Flavoprotein</keyword>
<organism evidence="3 4">
    <name type="scientific">Paraburkholderia antibiotica</name>
    <dbReference type="NCBI Taxonomy" id="2728839"/>
    <lineage>
        <taxon>Bacteria</taxon>
        <taxon>Pseudomonadati</taxon>
        <taxon>Pseudomonadota</taxon>
        <taxon>Betaproteobacteria</taxon>
        <taxon>Burkholderiales</taxon>
        <taxon>Burkholderiaceae</taxon>
        <taxon>Paraburkholderia</taxon>
    </lineage>
</organism>
<dbReference type="RefSeq" id="WP_169497110.1">
    <property type="nucleotide sequence ID" value="NZ_JABBFZ010000003.1"/>
</dbReference>
<dbReference type="InterPro" id="IPR010031">
    <property type="entry name" value="FAD_lactone_oxidase-like"/>
</dbReference>
<dbReference type="SUPFAM" id="SSF56176">
    <property type="entry name" value="FAD-binding/transporter-associated domain-like"/>
    <property type="match status" value="1"/>
</dbReference>
<proteinExistence type="predicted"/>
<evidence type="ECO:0000313" key="3">
    <source>
        <dbReference type="EMBL" id="NML30839.1"/>
    </source>
</evidence>
<dbReference type="PANTHER" id="PTHR43762">
    <property type="entry name" value="L-GULONOLACTONE OXIDASE"/>
    <property type="match status" value="1"/>
</dbReference>
<dbReference type="Pfam" id="PF01565">
    <property type="entry name" value="FAD_binding_4"/>
    <property type="match status" value="1"/>
</dbReference>
<evidence type="ECO:0000256" key="1">
    <source>
        <dbReference type="ARBA" id="ARBA00022827"/>
    </source>
</evidence>
<name>A0A7X9X3L4_9BURK</name>
<dbReference type="EMBL" id="JABBFZ010000003">
    <property type="protein sequence ID" value="NML30839.1"/>
    <property type="molecule type" value="Genomic_DNA"/>
</dbReference>
<protein>
    <submittedName>
        <fullName evidence="3">FAD-binding oxidoreductase</fullName>
    </submittedName>
</protein>
<comment type="caution">
    <text evidence="3">The sequence shown here is derived from an EMBL/GenBank/DDBJ whole genome shotgun (WGS) entry which is preliminary data.</text>
</comment>
<keyword evidence="1" id="KW-0274">FAD</keyword>
<dbReference type="InterPro" id="IPR036318">
    <property type="entry name" value="FAD-bd_PCMH-like_sf"/>
</dbReference>
<feature type="domain" description="FAD-binding PCMH-type" evidence="2">
    <location>
        <begin position="11"/>
        <end position="183"/>
    </location>
</feature>